<dbReference type="InterPro" id="IPR011146">
    <property type="entry name" value="HIT-like"/>
</dbReference>
<feature type="domain" description="HIT" evidence="4">
    <location>
        <begin position="5"/>
        <end position="114"/>
    </location>
</feature>
<evidence type="ECO:0000256" key="2">
    <source>
        <dbReference type="PIRSR" id="PIRSR601310-3"/>
    </source>
</evidence>
<proteinExistence type="predicted"/>
<organism evidence="5 6">
    <name type="scientific">Candidatus Amunia macphersoniae</name>
    <dbReference type="NCBI Taxonomy" id="3127014"/>
    <lineage>
        <taxon>Bacteria</taxon>
        <taxon>Bacillati</taxon>
        <taxon>Candidatus Dormiibacterota</taxon>
        <taxon>Candidatus Dormibacteria</taxon>
        <taxon>Candidatus Aeolococcales</taxon>
        <taxon>Candidatus Aeolococcaceae</taxon>
        <taxon>Candidatus Amunia</taxon>
    </lineage>
</organism>
<feature type="active site" description="Tele-AMP-histidine intermediate" evidence="1">
    <location>
        <position position="100"/>
    </location>
</feature>
<dbReference type="Gene3D" id="3.30.428.10">
    <property type="entry name" value="HIT-like"/>
    <property type="match status" value="1"/>
</dbReference>
<dbReference type="SUPFAM" id="SSF54197">
    <property type="entry name" value="HIT-like"/>
    <property type="match status" value="1"/>
</dbReference>
<dbReference type="CDD" id="cd01276">
    <property type="entry name" value="PKCI_related"/>
    <property type="match status" value="1"/>
</dbReference>
<dbReference type="EMBL" id="JAEKNN010000072">
    <property type="protein sequence ID" value="MBJ7610672.1"/>
    <property type="molecule type" value="Genomic_DNA"/>
</dbReference>
<gene>
    <name evidence="5" type="ORF">JF887_14790</name>
</gene>
<sequence>MNDCPFCAIAAGTIAADRIYEDEEVVAFRDINPQAPTHILVIPREHIASAAELTRAQDPLWGRVLHVAQQLAVSEDIDASGFRLVTNVGADAGQTVPHLHLHLLGGRAMSWPPG</sequence>
<comment type="caution">
    <text evidence="5">The sequence shown here is derived from an EMBL/GenBank/DDBJ whole genome shotgun (WGS) entry which is preliminary data.</text>
</comment>
<dbReference type="GO" id="GO:0003824">
    <property type="term" value="F:catalytic activity"/>
    <property type="evidence" value="ECO:0007669"/>
    <property type="project" value="InterPro"/>
</dbReference>
<evidence type="ECO:0000313" key="5">
    <source>
        <dbReference type="EMBL" id="MBJ7610672.1"/>
    </source>
</evidence>
<dbReference type="InterPro" id="IPR036265">
    <property type="entry name" value="HIT-like_sf"/>
</dbReference>
<dbReference type="PROSITE" id="PS51084">
    <property type="entry name" value="HIT_2"/>
    <property type="match status" value="1"/>
</dbReference>
<feature type="short sequence motif" description="Histidine triad motif" evidence="2 3">
    <location>
        <begin position="98"/>
        <end position="102"/>
    </location>
</feature>
<dbReference type="PROSITE" id="PS00892">
    <property type="entry name" value="HIT_1"/>
    <property type="match status" value="1"/>
</dbReference>
<reference evidence="5 6" key="1">
    <citation type="submission" date="2020-10" db="EMBL/GenBank/DDBJ databases">
        <title>Ca. Dormibacterota MAGs.</title>
        <authorList>
            <person name="Montgomery K."/>
        </authorList>
    </citation>
    <scope>NUCLEOTIDE SEQUENCE [LARGE SCALE GENOMIC DNA]</scope>
    <source>
        <strain evidence="5">Mitchell_Peninsula_5</strain>
    </source>
</reference>
<evidence type="ECO:0000256" key="3">
    <source>
        <dbReference type="PROSITE-ProRule" id="PRU00464"/>
    </source>
</evidence>
<protein>
    <submittedName>
        <fullName evidence="5">Histidine triad nucleotide-binding protein</fullName>
    </submittedName>
</protein>
<evidence type="ECO:0000256" key="1">
    <source>
        <dbReference type="PIRSR" id="PIRSR601310-1"/>
    </source>
</evidence>
<dbReference type="AlphaFoldDB" id="A0A934NAY1"/>
<dbReference type="InterPro" id="IPR001310">
    <property type="entry name" value="Histidine_triad_HIT"/>
</dbReference>
<dbReference type="PANTHER" id="PTHR23089">
    <property type="entry name" value="HISTIDINE TRIAD HIT PROTEIN"/>
    <property type="match status" value="1"/>
</dbReference>
<dbReference type="InterPro" id="IPR019808">
    <property type="entry name" value="Histidine_triad_CS"/>
</dbReference>
<evidence type="ECO:0000259" key="4">
    <source>
        <dbReference type="PROSITE" id="PS51084"/>
    </source>
</evidence>
<dbReference type="Pfam" id="PF01230">
    <property type="entry name" value="HIT"/>
    <property type="match status" value="1"/>
</dbReference>
<dbReference type="PRINTS" id="PR00332">
    <property type="entry name" value="HISTRIAD"/>
</dbReference>
<evidence type="ECO:0000313" key="6">
    <source>
        <dbReference type="Proteomes" id="UP000614410"/>
    </source>
</evidence>
<dbReference type="Proteomes" id="UP000614410">
    <property type="component" value="Unassembled WGS sequence"/>
</dbReference>
<accession>A0A934NAY1</accession>
<name>A0A934NAY1_9BACT</name>